<name>A0A426TQA4_9CHLR</name>
<dbReference type="PANTHER" id="PTHR43022">
    <property type="entry name" value="PROTEIN SMF"/>
    <property type="match status" value="1"/>
</dbReference>
<comment type="caution">
    <text evidence="4">The sequence shown here is derived from an EMBL/GenBank/DDBJ whole genome shotgun (WGS) entry which is preliminary data.</text>
</comment>
<evidence type="ECO:0000313" key="5">
    <source>
        <dbReference type="Proteomes" id="UP000280307"/>
    </source>
</evidence>
<comment type="similarity">
    <text evidence="1">Belongs to the DprA/Smf family.</text>
</comment>
<dbReference type="AlphaFoldDB" id="A0A426TQA4"/>
<evidence type="ECO:0000259" key="3">
    <source>
        <dbReference type="Pfam" id="PF02481"/>
    </source>
</evidence>
<accession>A0A426TQA4</accession>
<sequence>MHNHILTPDTQTVLLLCGSLGQPRAREAPLTQGEYNQVAQWLQREQLRPADLLQADGLVRLQAAGATLPLAGRVADLVARGAALGLAVEAWTNKGLWVMSRSDPDYPRALRNRLKLQAPPILYGVGERSLLQQGGIAIVGSRDADEKGLAFAQSVALRCSEQGFPVISGGARGVDSSAMDAALEGEGLVVGILADGLARAAVARKYRAAFHAGRLVLLSPFDPDAGFNTGNAMQRNKAIYAMSDLALVVSATLEKGGTWSGATENLKHGWVPLFVRAEEPQLAGNRRLIELGGYSVDRRILNQRVSATDWLAGRELASNLDLPLAPPRQQAGIEAAPLPPKPADALEHAPEARAAAPLPPKPAAALEHAPETDDSKHDLFGIVWPYIKEALATPRSDREIAELFHLELKQAQTWLRRATEQGTLQKLNKPVRYVALHTKPTLPLFEPHEATR</sequence>
<organism evidence="4 5">
    <name type="scientific">Candidatus Viridilinea halotolerans</name>
    <dbReference type="NCBI Taxonomy" id="2491704"/>
    <lineage>
        <taxon>Bacteria</taxon>
        <taxon>Bacillati</taxon>
        <taxon>Chloroflexota</taxon>
        <taxon>Chloroflexia</taxon>
        <taxon>Chloroflexales</taxon>
        <taxon>Chloroflexineae</taxon>
        <taxon>Oscillochloridaceae</taxon>
        <taxon>Candidatus Viridilinea</taxon>
    </lineage>
</organism>
<gene>
    <name evidence="4" type="ORF">EI684_23275</name>
</gene>
<dbReference type="Proteomes" id="UP000280307">
    <property type="component" value="Unassembled WGS sequence"/>
</dbReference>
<feature type="region of interest" description="Disordered" evidence="2">
    <location>
        <begin position="350"/>
        <end position="372"/>
    </location>
</feature>
<evidence type="ECO:0000256" key="1">
    <source>
        <dbReference type="ARBA" id="ARBA00006525"/>
    </source>
</evidence>
<dbReference type="Gene3D" id="3.40.50.450">
    <property type="match status" value="1"/>
</dbReference>
<feature type="domain" description="Smf/DprA SLOG" evidence="3">
    <location>
        <begin position="98"/>
        <end position="293"/>
    </location>
</feature>
<evidence type="ECO:0000256" key="2">
    <source>
        <dbReference type="SAM" id="MobiDB-lite"/>
    </source>
</evidence>
<reference evidence="4 5" key="1">
    <citation type="submission" date="2018-12" db="EMBL/GenBank/DDBJ databases">
        <title>Genome Sequence of Candidatus Viridilinea halotolerans isolated from saline sulfide-rich spring.</title>
        <authorList>
            <person name="Grouzdev D.S."/>
            <person name="Burganskaya E.I."/>
            <person name="Krutkina M.S."/>
            <person name="Sukhacheva M.V."/>
            <person name="Gorlenko V.M."/>
        </authorList>
    </citation>
    <scope>NUCLEOTIDE SEQUENCE [LARGE SCALE GENOMIC DNA]</scope>
    <source>
        <strain evidence="4">Chok-6</strain>
    </source>
</reference>
<dbReference type="InterPro" id="IPR057666">
    <property type="entry name" value="DrpA_SLOG"/>
</dbReference>
<dbReference type="Pfam" id="PF02481">
    <property type="entry name" value="DNA_processg_A"/>
    <property type="match status" value="1"/>
</dbReference>
<evidence type="ECO:0000313" key="4">
    <source>
        <dbReference type="EMBL" id="RRR65387.1"/>
    </source>
</evidence>
<dbReference type="GO" id="GO:0009294">
    <property type="term" value="P:DNA-mediated transformation"/>
    <property type="evidence" value="ECO:0007669"/>
    <property type="project" value="InterPro"/>
</dbReference>
<dbReference type="EMBL" id="RSAS01000959">
    <property type="protein sequence ID" value="RRR65387.1"/>
    <property type="molecule type" value="Genomic_DNA"/>
</dbReference>
<dbReference type="SUPFAM" id="SSF102405">
    <property type="entry name" value="MCP/YpsA-like"/>
    <property type="match status" value="1"/>
</dbReference>
<proteinExistence type="inferred from homology"/>
<dbReference type="InterPro" id="IPR003488">
    <property type="entry name" value="DprA"/>
</dbReference>
<dbReference type="PANTHER" id="PTHR43022:SF1">
    <property type="entry name" value="PROTEIN SMF"/>
    <property type="match status" value="1"/>
</dbReference>
<protein>
    <submittedName>
        <fullName evidence="4">DNA-processing protein DprA</fullName>
    </submittedName>
</protein>